<gene>
    <name evidence="1" type="ORF">NCS57_01156500</name>
</gene>
<sequence length="1283" mass="144129">MDESERPRGNYQLRQLLLCFQCHRVPFDLIRRACEPKSAWSAAGEIKQIQPHEGGVPRWLLDFREAHRLLFDCDDRSTAPCPDGVQLVKDCGIWYFETRPNDSLGPDENEQNQDTYALQCIRIFNHAFPCRNTDVLGEEVAASLIPLAKAFLLPLLASVSEKDIQNWLLPKERGIQFAINLFDCLLQIITFSGLNSPFYPVSFPRKMVNAIDIPNTQYCGDQGRGVDRCLDIFSEMIEAISSSSPEDFERLALNTGCGDLDERSNAWTGLALELLLSSQTAERPRPQPLSDAIAKAAASWSPKSTTHPSPMEYLIAIGLLPRAQLRTISLPRSLGMELSILRGLLLSRMQYHDEAATVLHANFPAAITHWGLASFQVGIVAAESANCYNILRKEDVANTIAARCLAARNTPEFSSRPDWFYLSLYLVDSLIGSGRYAEAKSALEHLISQPPIAPAIHMMGYLRLSKIRRRVPEEDGIREPHHSLHEGLGLFRQVHSALREEYLEEVACSLEAAATTTTKGSLEAQKSLIRGVNDLLSQTSLRKSPAQKRFTQAQLEFGQRTLRQENNIIAPGYATHWSMPITRVRGDAVGHSNPASSPIIDSIPPPIATRRVFSVPYERDERFVMVPAVDELYRTPQLEDKIVVHSLHGEVGVGKTSLSTEFAYRVKDSYYAIIWIRDAPLNEIFDYLSRVAAKLELNDAESSMPIHPDQAREQMFRWFAHPRKDNFGGSWLIVFDGIEDAGVIRQLWPTGGQFGTVLVVTRRKPLFLDDLTVGAPRYIKLGPLNSTDAITLTRRYLNFSIEALLEPGGSISRDWFKHQRLLSEFLQGHPAAIKQATSLISRHNMEVWDFIAAYKIEQIFGSNSMAKDEILQQPNHNIHLITIWRLNPGDGEPLLNVISLLSPFGITENFLWPNESFPKLDGYPQSMSEFEEMRNQLLESSLIWKASAQQSLYTSPAVQTIFRQRMDQPAFLRAYCRALLLLADAWPCEFKDSLFIGSSTPTLTRCAGLWRHVSKLCDELDQFSSSLNSLLEVAQIRGILLDISWCAIKRHKYHQADSFLNFVSRILDIHGPNSPLPFPRDISRELCLVNHHKGMLAYRKGMNGRACSYFESCLRLSVSDLEPGSDDYWLIQAVAHHGVGGVKRRADDIPASIVSYEMSIKALEHIKGKHGQDLSFVRVKLGLALLMNEQPEDAERVLEGARSPKSMTNPADGILDSLRNVFLFFGLAIAKLVQNKAEESLLLALEYLDKVQSSSSLKDKLVDGFHLVISGSYGRISEFSRAQ</sequence>
<dbReference type="EMBL" id="CM046511">
    <property type="protein sequence ID" value="KAI8657773.1"/>
    <property type="molecule type" value="Genomic_DNA"/>
</dbReference>
<comment type="caution">
    <text evidence="1">The sequence shown here is derived from an EMBL/GenBank/DDBJ whole genome shotgun (WGS) entry which is preliminary data.</text>
</comment>
<evidence type="ECO:0000313" key="2">
    <source>
        <dbReference type="Proteomes" id="UP001065298"/>
    </source>
</evidence>
<accession>A0ACC0QLT7</accession>
<name>A0ACC0QLT7_9HYPO</name>
<keyword evidence="2" id="KW-1185">Reference proteome</keyword>
<dbReference type="Proteomes" id="UP001065298">
    <property type="component" value="Chromosome 9"/>
</dbReference>
<reference evidence="1" key="1">
    <citation type="submission" date="2022-06" db="EMBL/GenBank/DDBJ databases">
        <title>Fusarium solani species complex genomes reveal bases of compartmentalisation and animal pathogenesis.</title>
        <authorList>
            <person name="Tsai I.J."/>
        </authorList>
    </citation>
    <scope>NUCLEOTIDE SEQUENCE</scope>
    <source>
        <strain evidence="1">Fu6.1</strain>
    </source>
</reference>
<protein>
    <submittedName>
        <fullName evidence="1">Uncharacterized protein</fullName>
    </submittedName>
</protein>
<proteinExistence type="predicted"/>
<organism evidence="1 2">
    <name type="scientific">Fusarium keratoplasticum</name>
    <dbReference type="NCBI Taxonomy" id="1328300"/>
    <lineage>
        <taxon>Eukaryota</taxon>
        <taxon>Fungi</taxon>
        <taxon>Dikarya</taxon>
        <taxon>Ascomycota</taxon>
        <taxon>Pezizomycotina</taxon>
        <taxon>Sordariomycetes</taxon>
        <taxon>Hypocreomycetidae</taxon>
        <taxon>Hypocreales</taxon>
        <taxon>Nectriaceae</taxon>
        <taxon>Fusarium</taxon>
        <taxon>Fusarium solani species complex</taxon>
    </lineage>
</organism>
<evidence type="ECO:0000313" key="1">
    <source>
        <dbReference type="EMBL" id="KAI8657773.1"/>
    </source>
</evidence>